<reference evidence="1" key="1">
    <citation type="journal article" date="2020" name="Stud. Mycol.">
        <title>101 Dothideomycetes genomes: a test case for predicting lifestyles and emergence of pathogens.</title>
        <authorList>
            <person name="Haridas S."/>
            <person name="Albert R."/>
            <person name="Binder M."/>
            <person name="Bloem J."/>
            <person name="Labutti K."/>
            <person name="Salamov A."/>
            <person name="Andreopoulos B."/>
            <person name="Baker S."/>
            <person name="Barry K."/>
            <person name="Bills G."/>
            <person name="Bluhm B."/>
            <person name="Cannon C."/>
            <person name="Castanera R."/>
            <person name="Culley D."/>
            <person name="Daum C."/>
            <person name="Ezra D."/>
            <person name="Gonzalez J."/>
            <person name="Henrissat B."/>
            <person name="Kuo A."/>
            <person name="Liang C."/>
            <person name="Lipzen A."/>
            <person name="Lutzoni F."/>
            <person name="Magnuson J."/>
            <person name="Mondo S."/>
            <person name="Nolan M."/>
            <person name="Ohm R."/>
            <person name="Pangilinan J."/>
            <person name="Park H.-J."/>
            <person name="Ramirez L."/>
            <person name="Alfaro M."/>
            <person name="Sun H."/>
            <person name="Tritt A."/>
            <person name="Yoshinaga Y."/>
            <person name="Zwiers L.-H."/>
            <person name="Turgeon B."/>
            <person name="Goodwin S."/>
            <person name="Spatafora J."/>
            <person name="Crous P."/>
            <person name="Grigoriev I."/>
        </authorList>
    </citation>
    <scope>NUCLEOTIDE SEQUENCE</scope>
    <source>
        <strain evidence="1">CBS 121739</strain>
    </source>
</reference>
<dbReference type="AlphaFoldDB" id="A0A6A6WKA8"/>
<dbReference type="GeneID" id="54490976"/>
<dbReference type="EMBL" id="ML996565">
    <property type="protein sequence ID" value="KAF2762599.1"/>
    <property type="molecule type" value="Genomic_DNA"/>
</dbReference>
<gene>
    <name evidence="1" type="ORF">EJ05DRAFT_7192</name>
</gene>
<dbReference type="RefSeq" id="XP_033605050.1">
    <property type="nucleotide sequence ID" value="XM_033749922.1"/>
</dbReference>
<accession>A0A6A6WKA8</accession>
<name>A0A6A6WKA8_9PEZI</name>
<evidence type="ECO:0000313" key="2">
    <source>
        <dbReference type="Proteomes" id="UP000799437"/>
    </source>
</evidence>
<organism evidence="1 2">
    <name type="scientific">Pseudovirgaria hyperparasitica</name>
    <dbReference type="NCBI Taxonomy" id="470096"/>
    <lineage>
        <taxon>Eukaryota</taxon>
        <taxon>Fungi</taxon>
        <taxon>Dikarya</taxon>
        <taxon>Ascomycota</taxon>
        <taxon>Pezizomycotina</taxon>
        <taxon>Dothideomycetes</taxon>
        <taxon>Dothideomycetes incertae sedis</taxon>
        <taxon>Acrospermales</taxon>
        <taxon>Acrospermaceae</taxon>
        <taxon>Pseudovirgaria</taxon>
    </lineage>
</organism>
<sequence>MPALDGSPRRAVTASLTALGHSFPSSPSLSHRERVHWSCLPPPGPGPHNQCTLTNSFLQHSSSFHFPTYLLPGLLPRLLPLTNSRPLLTAHCSLQLSPTTVSLPLLRAPCPSPKPAFPATPCGPYLNLFTYPLLYLTHLSTFLHPRSTLPSKLYNSLITQRRRAAVAPFALLCRRSNSSVRLFHPAPAVLFLRFTSPKSTPGSLAHRCLIFPHGLLPPSLAVPLDTSSS</sequence>
<evidence type="ECO:0000313" key="1">
    <source>
        <dbReference type="EMBL" id="KAF2762599.1"/>
    </source>
</evidence>
<protein>
    <submittedName>
        <fullName evidence="1">Uncharacterized protein</fullName>
    </submittedName>
</protein>
<dbReference type="Proteomes" id="UP000799437">
    <property type="component" value="Unassembled WGS sequence"/>
</dbReference>
<proteinExistence type="predicted"/>
<keyword evidence="2" id="KW-1185">Reference proteome</keyword>